<dbReference type="AlphaFoldDB" id="A0A9J6C316"/>
<keyword evidence="2" id="KW-0732">Signal</keyword>
<dbReference type="OrthoDB" id="7740656at2759"/>
<feature type="region of interest" description="Disordered" evidence="1">
    <location>
        <begin position="954"/>
        <end position="982"/>
    </location>
</feature>
<dbReference type="EMBL" id="JADBJN010000002">
    <property type="protein sequence ID" value="KAG5676272.1"/>
    <property type="molecule type" value="Genomic_DNA"/>
</dbReference>
<evidence type="ECO:0000313" key="4">
    <source>
        <dbReference type="Proteomes" id="UP001107558"/>
    </source>
</evidence>
<feature type="compositionally biased region" description="Acidic residues" evidence="1">
    <location>
        <begin position="890"/>
        <end position="905"/>
    </location>
</feature>
<evidence type="ECO:0000256" key="1">
    <source>
        <dbReference type="SAM" id="MobiDB-lite"/>
    </source>
</evidence>
<organism evidence="3 4">
    <name type="scientific">Polypedilum vanderplanki</name>
    <name type="common">Sleeping chironomid midge</name>
    <dbReference type="NCBI Taxonomy" id="319348"/>
    <lineage>
        <taxon>Eukaryota</taxon>
        <taxon>Metazoa</taxon>
        <taxon>Ecdysozoa</taxon>
        <taxon>Arthropoda</taxon>
        <taxon>Hexapoda</taxon>
        <taxon>Insecta</taxon>
        <taxon>Pterygota</taxon>
        <taxon>Neoptera</taxon>
        <taxon>Endopterygota</taxon>
        <taxon>Diptera</taxon>
        <taxon>Nematocera</taxon>
        <taxon>Chironomoidea</taxon>
        <taxon>Chironomidae</taxon>
        <taxon>Chironominae</taxon>
        <taxon>Polypedilum</taxon>
        <taxon>Polypedilum</taxon>
    </lineage>
</organism>
<feature type="signal peptide" evidence="2">
    <location>
        <begin position="1"/>
        <end position="19"/>
    </location>
</feature>
<dbReference type="Proteomes" id="UP001107558">
    <property type="component" value="Chromosome 2"/>
</dbReference>
<reference evidence="3" key="1">
    <citation type="submission" date="2021-03" db="EMBL/GenBank/DDBJ databases">
        <title>Chromosome level genome of the anhydrobiotic midge Polypedilum vanderplanki.</title>
        <authorList>
            <person name="Yoshida Y."/>
            <person name="Kikawada T."/>
            <person name="Gusev O."/>
        </authorList>
    </citation>
    <scope>NUCLEOTIDE SEQUENCE</scope>
    <source>
        <strain evidence="3">NIAS01</strain>
        <tissue evidence="3">Whole body or cell culture</tissue>
    </source>
</reference>
<feature type="compositionally biased region" description="Polar residues" evidence="1">
    <location>
        <begin position="618"/>
        <end position="627"/>
    </location>
</feature>
<name>A0A9J6C316_POLVA</name>
<gene>
    <name evidence="3" type="ORF">PVAND_006120</name>
</gene>
<feature type="chain" id="PRO_5039912615" evidence="2">
    <location>
        <begin position="20"/>
        <end position="982"/>
    </location>
</feature>
<feature type="compositionally biased region" description="Acidic residues" evidence="1">
    <location>
        <begin position="563"/>
        <end position="576"/>
    </location>
</feature>
<feature type="compositionally biased region" description="Basic and acidic residues" evidence="1">
    <location>
        <begin position="954"/>
        <end position="968"/>
    </location>
</feature>
<protein>
    <submittedName>
        <fullName evidence="3">Uncharacterized protein</fullName>
    </submittedName>
</protein>
<comment type="caution">
    <text evidence="3">The sequence shown here is derived from an EMBL/GenBank/DDBJ whole genome shotgun (WGS) entry which is preliminary data.</text>
</comment>
<proteinExistence type="predicted"/>
<feature type="region of interest" description="Disordered" evidence="1">
    <location>
        <begin position="874"/>
        <end position="905"/>
    </location>
</feature>
<evidence type="ECO:0000256" key="2">
    <source>
        <dbReference type="SAM" id="SignalP"/>
    </source>
</evidence>
<feature type="compositionally biased region" description="Basic and acidic residues" evidence="1">
    <location>
        <begin position="309"/>
        <end position="321"/>
    </location>
</feature>
<feature type="compositionally biased region" description="Acidic residues" evidence="1">
    <location>
        <begin position="969"/>
        <end position="982"/>
    </location>
</feature>
<feature type="region of interest" description="Disordered" evidence="1">
    <location>
        <begin position="309"/>
        <end position="336"/>
    </location>
</feature>
<feature type="compositionally biased region" description="Acidic residues" evidence="1">
    <location>
        <begin position="628"/>
        <end position="637"/>
    </location>
</feature>
<feature type="compositionally biased region" description="Acidic residues" evidence="1">
    <location>
        <begin position="590"/>
        <end position="614"/>
    </location>
</feature>
<sequence length="982" mass="113633">MWTISLIILTLQLCGELSGHSIYRGYHNNDMNEHVAVPVNQHTMYTKEYGHALHDLASYKQKLEQQGLFQNPPFILTNNANDLAYQFPPQHQQNYQQHNGEEKGIKKYEFIPSINLYNENKQKVSEQSILSPFNNFVTQTQPTNLNPLNSVLEVRPVPPNRSPFKSFNNFAILAQSNSNPLNFTLEVRPAPPNRSPFKTFNKFPTTAQPATLSSTISIVTTEEPTLVSQLNTTIKKIGENIDLKINVIKLYVEKSMKEINKLSNGVYQQVGNKTSRIFKAISMKLEKMEQQLLDLSADSARQINEIHESEETKEEKLRNFEIESEEDEKDEEELENIGRSLFSKPNVIDSEAGKKLIEFDKIDTEMRNDFKSSISNAIKQAHDKFNHLIENQINRVNNKISKMYEKLEAMMAKLKRHQPADVTDDYTTIHWYPKTSTTAAAGITTSTTEKTTTPAPKLSTTPDYFKYTIQSKSLDDDDENNNIDLWKRMDTSDEDETTTIENKFPLKLNPTTPIIEVLEESNKNELENFEQHQVNDVIEAVKEELRSELQMSSNKDKLLENSIDVDDDDKIEESTESELNKDSNQPEIIEGGEENDLESNDEEDDDEQAPVEFDENVKSTGNDTEMPSTDDDEEEEENAKTEIPSIDEVQPIDASKTFHFDELEVIQLIPIIIEQLRQNHVTENEKSSLEKIFGDSLWSLMLTEALRNQDADEMNPLLRTILSSEEVRLAKRDIQAQIGNDIYKNSLRRIYRGKVPSHGLKPKRKIPYISFDDDRKLLSPSERLLNMIAAIVHKSNVMEKEKADAEARLKEKRKYARKNFGKKKQLEKKIPLGIVVPRQRYVDRILSTNRMKRSIIKFGTDLADMKALLDQVNNQENDSNEEKQQQLSSEIEDDIDDDDDYMNDDYYMDDEEEEENVEPENVEIGWFSKTRRSFYDDYEDGSVNEFINLARQRDRREKNFMPQLHEDTNEYDEEDEVYDDEN</sequence>
<keyword evidence="4" id="KW-1185">Reference proteome</keyword>
<feature type="region of interest" description="Disordered" evidence="1">
    <location>
        <begin position="551"/>
        <end position="645"/>
    </location>
</feature>
<accession>A0A9J6C316</accession>
<feature type="compositionally biased region" description="Acidic residues" evidence="1">
    <location>
        <begin position="322"/>
        <end position="335"/>
    </location>
</feature>
<evidence type="ECO:0000313" key="3">
    <source>
        <dbReference type="EMBL" id="KAG5676272.1"/>
    </source>
</evidence>